<dbReference type="InterPro" id="IPR013424">
    <property type="entry name" value="Ice-binding_C"/>
</dbReference>
<feature type="signal peptide" evidence="1">
    <location>
        <begin position="1"/>
        <end position="27"/>
    </location>
</feature>
<evidence type="ECO:0000313" key="3">
    <source>
        <dbReference type="Proteomes" id="UP000051557"/>
    </source>
</evidence>
<feature type="chain" id="PRO_5006427776" description="PEP-CTERM protein-sorting domain-containing protein" evidence="1">
    <location>
        <begin position="28"/>
        <end position="239"/>
    </location>
</feature>
<keyword evidence="1" id="KW-0732">Signal</keyword>
<dbReference type="EMBL" id="LIDM01000335">
    <property type="protein sequence ID" value="KRP31502.1"/>
    <property type="molecule type" value="Genomic_DNA"/>
</dbReference>
<dbReference type="NCBIfam" id="NF038134">
    <property type="entry name" value="choice_anch_M"/>
    <property type="match status" value="1"/>
</dbReference>
<sequence>MKYEKTNSILSLLIGFLSMALCHHVGWATTTIFNGHTDIFEAEYEQDGTNTPTVHLGVHTDTGHYEPADVLLEVGNAAYGSTAEFSPTIISLLGANAWILPADLEAADQLGIIQAGVVKAGFPDTQPVTFTMVAAGAANPGNFALFNSGSAIRLSATGSEVGTSSFSITTGHIHYNWGFSAPGIYTFDLKASYTDAVFGALESAVETYTFNVIPEPTGGALLLTAFSVGLSLRRRFLRS</sequence>
<proteinExistence type="predicted"/>
<reference evidence="2 3" key="1">
    <citation type="submission" date="2015-10" db="EMBL/GenBank/DDBJ databases">
        <title>Metagenome-Assembled Genomes uncover a global brackish microbiome.</title>
        <authorList>
            <person name="Hugerth L.W."/>
            <person name="Larsson J."/>
            <person name="Alneberg J."/>
            <person name="Lindh M.V."/>
            <person name="Legrand C."/>
            <person name="Pinhassi J."/>
            <person name="Andersson A.F."/>
        </authorList>
    </citation>
    <scope>NUCLEOTIDE SEQUENCE [LARGE SCALE GENOMIC DNA]</scope>
    <source>
        <strain evidence="2">BACL9 MAG-120820-bin42</strain>
    </source>
</reference>
<dbReference type="NCBIfam" id="TIGR02595">
    <property type="entry name" value="PEP_CTERM"/>
    <property type="match status" value="1"/>
</dbReference>
<dbReference type="NCBIfam" id="TIGR03769">
    <property type="entry name" value="P_ac_wall_RPT"/>
    <property type="match status" value="1"/>
</dbReference>
<evidence type="ECO:0000256" key="1">
    <source>
        <dbReference type="SAM" id="SignalP"/>
    </source>
</evidence>
<accession>A0A0R2XDJ2</accession>
<dbReference type="InterPro" id="IPR022435">
    <property type="entry name" value="Surface-anchored_actinobac"/>
</dbReference>
<protein>
    <recommendedName>
        <fullName evidence="4">PEP-CTERM protein-sorting domain-containing protein</fullName>
    </recommendedName>
</protein>
<dbReference type="Proteomes" id="UP000051557">
    <property type="component" value="Unassembled WGS sequence"/>
</dbReference>
<dbReference type="AlphaFoldDB" id="A0A0R2XDJ2"/>
<evidence type="ECO:0000313" key="2">
    <source>
        <dbReference type="EMBL" id="KRP31502.1"/>
    </source>
</evidence>
<evidence type="ECO:0008006" key="4">
    <source>
        <dbReference type="Google" id="ProtNLM"/>
    </source>
</evidence>
<organism evidence="2 3">
    <name type="scientific">Verrucomicrobia subdivision 6 bacterium BACL9 MAG-120820-bin42</name>
    <dbReference type="NCBI Taxonomy" id="1655634"/>
    <lineage>
        <taxon>Bacteria</taxon>
        <taxon>Pseudomonadati</taxon>
        <taxon>Verrucomicrobiota</taxon>
        <taxon>Verrucomicrobiia</taxon>
        <taxon>Verrucomicrobiales</taxon>
        <taxon>Verrucomicrobia subdivision 6</taxon>
    </lineage>
</organism>
<comment type="caution">
    <text evidence="2">The sequence shown here is derived from an EMBL/GenBank/DDBJ whole genome shotgun (WGS) entry which is preliminary data.</text>
</comment>
<name>A0A0R2XDJ2_9BACT</name>
<gene>
    <name evidence="2" type="ORF">ABS32_07170</name>
</gene>